<reference evidence="2" key="1">
    <citation type="submission" date="2014-06" db="EMBL/GenBank/DDBJ databases">
        <authorList>
            <person name="Berkman P.J."/>
        </authorList>
    </citation>
    <scope>NUCLEOTIDE SEQUENCE [LARGE SCALE GENOMIC DNA]</scope>
</reference>
<evidence type="ECO:0000313" key="1">
    <source>
        <dbReference type="EMBL" id="CDW96041.1"/>
    </source>
</evidence>
<accession>A0A0F7S768</accession>
<keyword evidence="2" id="KW-1185">Reference proteome</keyword>
<proteinExistence type="predicted"/>
<dbReference type="EMBL" id="CCFA01000508">
    <property type="protein sequence ID" value="CDW96041.1"/>
    <property type="molecule type" value="Genomic_DNA"/>
</dbReference>
<sequence length="42" mass="4651">MLMTEEGLATGKHLQDELEKASNMLHVKEISGAPEEESPTLR</sequence>
<dbReference type="Proteomes" id="UP000242770">
    <property type="component" value="Unassembled WGS sequence"/>
</dbReference>
<organism evidence="1 2">
    <name type="scientific">Sporisorium scitamineum</name>
    <dbReference type="NCBI Taxonomy" id="49012"/>
    <lineage>
        <taxon>Eukaryota</taxon>
        <taxon>Fungi</taxon>
        <taxon>Dikarya</taxon>
        <taxon>Basidiomycota</taxon>
        <taxon>Ustilaginomycotina</taxon>
        <taxon>Ustilaginomycetes</taxon>
        <taxon>Ustilaginales</taxon>
        <taxon>Ustilaginaceae</taxon>
        <taxon>Sporisorium</taxon>
    </lineage>
</organism>
<protein>
    <submittedName>
        <fullName evidence="1">Uncharacterized protein</fullName>
    </submittedName>
</protein>
<name>A0A0F7S768_9BASI</name>
<dbReference type="AlphaFoldDB" id="A0A0F7S768"/>
<evidence type="ECO:0000313" key="2">
    <source>
        <dbReference type="Proteomes" id="UP000242770"/>
    </source>
</evidence>
<gene>
    <name evidence="1" type="primary">SSCI09770.1</name>
</gene>